<comment type="caution">
    <text evidence="2">The sequence shown here is derived from an EMBL/GenBank/DDBJ whole genome shotgun (WGS) entry which is preliminary data.</text>
</comment>
<organism evidence="2 3">
    <name type="scientific">Petrolisthes cinctipes</name>
    <name type="common">Flat porcelain crab</name>
    <dbReference type="NCBI Taxonomy" id="88211"/>
    <lineage>
        <taxon>Eukaryota</taxon>
        <taxon>Metazoa</taxon>
        <taxon>Ecdysozoa</taxon>
        <taxon>Arthropoda</taxon>
        <taxon>Crustacea</taxon>
        <taxon>Multicrustacea</taxon>
        <taxon>Malacostraca</taxon>
        <taxon>Eumalacostraca</taxon>
        <taxon>Eucarida</taxon>
        <taxon>Decapoda</taxon>
        <taxon>Pleocyemata</taxon>
        <taxon>Anomura</taxon>
        <taxon>Galatheoidea</taxon>
        <taxon>Porcellanidae</taxon>
        <taxon>Petrolisthes</taxon>
    </lineage>
</organism>
<feature type="compositionally biased region" description="Basic and acidic residues" evidence="1">
    <location>
        <begin position="54"/>
        <end position="79"/>
    </location>
</feature>
<reference evidence="2" key="1">
    <citation type="submission" date="2023-10" db="EMBL/GenBank/DDBJ databases">
        <title>Genome assemblies of two species of porcelain crab, Petrolisthes cinctipes and Petrolisthes manimaculis (Anomura: Porcellanidae).</title>
        <authorList>
            <person name="Angst P."/>
        </authorList>
    </citation>
    <scope>NUCLEOTIDE SEQUENCE</scope>
    <source>
        <strain evidence="2">PB745_01</strain>
        <tissue evidence="2">Gill</tissue>
    </source>
</reference>
<keyword evidence="3" id="KW-1185">Reference proteome</keyword>
<protein>
    <submittedName>
        <fullName evidence="2">Uncharacterized protein</fullName>
    </submittedName>
</protein>
<evidence type="ECO:0000256" key="1">
    <source>
        <dbReference type="SAM" id="MobiDB-lite"/>
    </source>
</evidence>
<evidence type="ECO:0000313" key="3">
    <source>
        <dbReference type="Proteomes" id="UP001286313"/>
    </source>
</evidence>
<evidence type="ECO:0000313" key="2">
    <source>
        <dbReference type="EMBL" id="KAK3889952.1"/>
    </source>
</evidence>
<sequence length="158" mass="17965">MQSILRLNEEGLLVVEEASTTTWNPYQGSDTRQQVSVVEQMSIHRESGRVVRKQARQERVESAGPGEREVSESRCDRPFKPRRAPGEVRTQVRGRLCSGQLCCDWLYSGYNGGGLASSTEPPLYHNPKYHVSLQLLKLPMYKHNCMAMMRVIKDNNPC</sequence>
<dbReference type="Proteomes" id="UP001286313">
    <property type="component" value="Unassembled WGS sequence"/>
</dbReference>
<gene>
    <name evidence="2" type="ORF">Pcinc_006104</name>
</gene>
<dbReference type="AlphaFoldDB" id="A0AAE1GDP9"/>
<proteinExistence type="predicted"/>
<accession>A0AAE1GDP9</accession>
<name>A0AAE1GDP9_PETCI</name>
<dbReference type="EMBL" id="JAWQEG010000453">
    <property type="protein sequence ID" value="KAK3889952.1"/>
    <property type="molecule type" value="Genomic_DNA"/>
</dbReference>
<feature type="region of interest" description="Disordered" evidence="1">
    <location>
        <begin position="54"/>
        <end position="83"/>
    </location>
</feature>